<keyword evidence="2" id="KW-1185">Reference proteome</keyword>
<organism evidence="1 2">
    <name type="scientific">Roseobacter phage CRP-125</name>
    <dbReference type="NCBI Taxonomy" id="3072844"/>
    <lineage>
        <taxon>Viruses</taxon>
        <taxon>Duplodnaviria</taxon>
        <taxon>Heunggongvirae</taxon>
        <taxon>Uroviricota</taxon>
        <taxon>Caudoviricetes</taxon>
        <taxon>Autographivirales</taxon>
        <taxon>Autographivirales incertae sedis</taxon>
        <taxon>Actaeavirus</taxon>
        <taxon>Actaeavirus CRP125</taxon>
    </lineage>
</organism>
<dbReference type="EMBL" id="OR420743">
    <property type="protein sequence ID" value="WMM95304.1"/>
    <property type="molecule type" value="Genomic_DNA"/>
</dbReference>
<sequence length="153" mass="17601">MKVDVYRNLHNGLYSIKARSGNFKGLVVAHARQVWLDDVEFVVSQAGRARVLRERKKYVHAFVRGTLSSFKGFDRIPPEEFRGIGCFPQMEPFAVEMMTEGHDFTYNPYRYSSFVDRDTESELHQADHAFLCITHGTKYLPSEGIYMGGAGRW</sequence>
<dbReference type="Proteomes" id="UP001302562">
    <property type="component" value="Segment"/>
</dbReference>
<dbReference type="InterPro" id="IPR058002">
    <property type="entry name" value="Gp82"/>
</dbReference>
<evidence type="ECO:0000313" key="2">
    <source>
        <dbReference type="Proteomes" id="UP001302562"/>
    </source>
</evidence>
<protein>
    <submittedName>
        <fullName evidence="1">Uncharacterized protein</fullName>
    </submittedName>
</protein>
<gene>
    <name evidence="1" type="ORF">CRP125_gp1</name>
</gene>
<dbReference type="Pfam" id="PF25735">
    <property type="entry name" value="Phage_L5_gp82"/>
    <property type="match status" value="1"/>
</dbReference>
<proteinExistence type="predicted"/>
<evidence type="ECO:0000313" key="1">
    <source>
        <dbReference type="EMBL" id="WMM95304.1"/>
    </source>
</evidence>
<name>A0AAX3ZX72_9CAUD</name>
<accession>A0AAX3ZX72</accession>
<reference evidence="1 2" key="1">
    <citation type="submission" date="2023-08" db="EMBL/GenBank/DDBJ databases">
        <authorList>
            <person name="Du S."/>
            <person name="Wu Z."/>
            <person name="Wu Y."/>
            <person name="Yang M."/>
            <person name="Shao J."/>
            <person name="Liu H."/>
            <person name="Zhao Y."/>
            <person name="Zhang Z."/>
        </authorList>
    </citation>
    <scope>NUCLEOTIDE SEQUENCE [LARGE SCALE GENOMIC DNA]</scope>
</reference>